<protein>
    <submittedName>
        <fullName evidence="2">CDT1-like protein a</fullName>
    </submittedName>
</protein>
<name>A0A5N5FLJ5_9ROSA</name>
<evidence type="ECO:0000313" key="3">
    <source>
        <dbReference type="Proteomes" id="UP000327157"/>
    </source>
</evidence>
<reference evidence="2 3" key="2">
    <citation type="submission" date="2019-11" db="EMBL/GenBank/DDBJ databases">
        <title>A de novo genome assembly of a pear dwarfing rootstock.</title>
        <authorList>
            <person name="Wang F."/>
            <person name="Wang J."/>
            <person name="Li S."/>
            <person name="Zhang Y."/>
            <person name="Fang M."/>
            <person name="Ma L."/>
            <person name="Zhao Y."/>
            <person name="Jiang S."/>
        </authorList>
    </citation>
    <scope>NUCLEOTIDE SEQUENCE [LARGE SCALE GENOMIC DNA]</scope>
    <source>
        <strain evidence="2">S2</strain>
        <tissue evidence="2">Leaf</tissue>
    </source>
</reference>
<feature type="compositionally biased region" description="Polar residues" evidence="1">
    <location>
        <begin position="27"/>
        <end position="37"/>
    </location>
</feature>
<keyword evidence="3" id="KW-1185">Reference proteome</keyword>
<organism evidence="2 3">
    <name type="scientific">Pyrus ussuriensis x Pyrus communis</name>
    <dbReference type="NCBI Taxonomy" id="2448454"/>
    <lineage>
        <taxon>Eukaryota</taxon>
        <taxon>Viridiplantae</taxon>
        <taxon>Streptophyta</taxon>
        <taxon>Embryophyta</taxon>
        <taxon>Tracheophyta</taxon>
        <taxon>Spermatophyta</taxon>
        <taxon>Magnoliopsida</taxon>
        <taxon>eudicotyledons</taxon>
        <taxon>Gunneridae</taxon>
        <taxon>Pentapetalae</taxon>
        <taxon>rosids</taxon>
        <taxon>fabids</taxon>
        <taxon>Rosales</taxon>
        <taxon>Rosaceae</taxon>
        <taxon>Amygdaloideae</taxon>
        <taxon>Maleae</taxon>
        <taxon>Pyrus</taxon>
    </lineage>
</organism>
<accession>A0A5N5FLJ5</accession>
<feature type="compositionally biased region" description="Basic residues" evidence="1">
    <location>
        <begin position="16"/>
        <end position="26"/>
    </location>
</feature>
<dbReference type="EMBL" id="SMOL01000673">
    <property type="protein sequence ID" value="KAB2603853.1"/>
    <property type="molecule type" value="Genomic_DNA"/>
</dbReference>
<reference evidence="2 3" key="1">
    <citation type="submission" date="2019-09" db="EMBL/GenBank/DDBJ databases">
        <authorList>
            <person name="Ou C."/>
        </authorList>
    </citation>
    <scope>NUCLEOTIDE SEQUENCE [LARGE SCALE GENOMIC DNA]</scope>
    <source>
        <strain evidence="2">S2</strain>
        <tissue evidence="2">Leaf</tissue>
    </source>
</reference>
<feature type="region of interest" description="Disordered" evidence="1">
    <location>
        <begin position="1"/>
        <end position="39"/>
    </location>
</feature>
<dbReference type="AlphaFoldDB" id="A0A5N5FLJ5"/>
<evidence type="ECO:0000313" key="2">
    <source>
        <dbReference type="EMBL" id="KAB2603853.1"/>
    </source>
</evidence>
<comment type="caution">
    <text evidence="2">The sequence shown here is derived from an EMBL/GenBank/DDBJ whole genome shotgun (WGS) entry which is preliminary data.</text>
</comment>
<dbReference type="Proteomes" id="UP000327157">
    <property type="component" value="Unassembled WGS sequence"/>
</dbReference>
<gene>
    <name evidence="2" type="ORF">D8674_043071</name>
</gene>
<evidence type="ECO:0000256" key="1">
    <source>
        <dbReference type="SAM" id="MobiDB-lite"/>
    </source>
</evidence>
<proteinExistence type="predicted"/>
<sequence length="136" mass="15511">MHPSINVDSFSTTSRTPRRREKKSNKVRSTQTPQKSETLIRRARNTNFALSIGDFRKAAAKCDYEIPEETLPSHLVLRSKIASLVIISGTLGDSQSFKLQCLSRIRLLRNSSKWLPDIAAFLLPRPRCLHDRNHVN</sequence>